<dbReference type="SUPFAM" id="SSF56349">
    <property type="entry name" value="DNA breaking-rejoining enzymes"/>
    <property type="match status" value="1"/>
</dbReference>
<keyword evidence="6" id="KW-1185">Reference proteome</keyword>
<dbReference type="Pfam" id="PF00589">
    <property type="entry name" value="Phage_integrase"/>
    <property type="match status" value="1"/>
</dbReference>
<dbReference type="InterPro" id="IPR011010">
    <property type="entry name" value="DNA_brk_join_enz"/>
</dbReference>
<dbReference type="PROSITE" id="PS51898">
    <property type="entry name" value="TYR_RECOMBINASE"/>
    <property type="match status" value="1"/>
</dbReference>
<dbReference type="AlphaFoldDB" id="A0A6A8G7Q9"/>
<feature type="domain" description="Tyr recombinase" evidence="4">
    <location>
        <begin position="156"/>
        <end position="364"/>
    </location>
</feature>
<dbReference type="PANTHER" id="PTHR30349">
    <property type="entry name" value="PHAGE INTEGRASE-RELATED"/>
    <property type="match status" value="1"/>
</dbReference>
<comment type="caution">
    <text evidence="5">The sequence shown here is derived from an EMBL/GenBank/DDBJ whole genome shotgun (WGS) entry which is preliminary data.</text>
</comment>
<dbReference type="GO" id="GO:0015074">
    <property type="term" value="P:DNA integration"/>
    <property type="evidence" value="ECO:0007669"/>
    <property type="project" value="UniProtKB-KW"/>
</dbReference>
<evidence type="ECO:0000256" key="1">
    <source>
        <dbReference type="ARBA" id="ARBA00022908"/>
    </source>
</evidence>
<evidence type="ECO:0000313" key="6">
    <source>
        <dbReference type="Proteomes" id="UP000443423"/>
    </source>
</evidence>
<dbReference type="Gene3D" id="1.10.443.10">
    <property type="entry name" value="Intergrase catalytic core"/>
    <property type="match status" value="1"/>
</dbReference>
<organism evidence="5 6">
    <name type="scientific">Haloferax marinum</name>
    <dbReference type="NCBI Taxonomy" id="2666143"/>
    <lineage>
        <taxon>Archaea</taxon>
        <taxon>Methanobacteriati</taxon>
        <taxon>Methanobacteriota</taxon>
        <taxon>Stenosarchaea group</taxon>
        <taxon>Halobacteria</taxon>
        <taxon>Halobacteriales</taxon>
        <taxon>Haloferacaceae</taxon>
        <taxon>Haloferax</taxon>
    </lineage>
</organism>
<dbReference type="RefSeq" id="WP_151111518.1">
    <property type="nucleotide sequence ID" value="NZ_WKJQ01000001.1"/>
</dbReference>
<name>A0A6A8G7Q9_9EURY</name>
<dbReference type="PANTHER" id="PTHR30349:SF41">
    <property type="entry name" value="INTEGRASE_RECOMBINASE PROTEIN MJ0367-RELATED"/>
    <property type="match status" value="1"/>
</dbReference>
<dbReference type="InterPro" id="IPR013762">
    <property type="entry name" value="Integrase-like_cat_sf"/>
</dbReference>
<protein>
    <submittedName>
        <fullName evidence="5">Tyrosine-type recombinase/integrase</fullName>
    </submittedName>
</protein>
<dbReference type="InterPro" id="IPR002104">
    <property type="entry name" value="Integrase_catalytic"/>
</dbReference>
<dbReference type="EMBL" id="WKJQ01000001">
    <property type="protein sequence ID" value="MRW96795.1"/>
    <property type="molecule type" value="Genomic_DNA"/>
</dbReference>
<keyword evidence="3" id="KW-0233">DNA recombination</keyword>
<gene>
    <name evidence="5" type="ORF">GJR99_09435</name>
</gene>
<evidence type="ECO:0000313" key="5">
    <source>
        <dbReference type="EMBL" id="MRW96795.1"/>
    </source>
</evidence>
<accession>A0A6A8G7Q9</accession>
<keyword evidence="1" id="KW-0229">DNA integration</keyword>
<reference evidence="5 6" key="1">
    <citation type="submission" date="2019-11" db="EMBL/GenBank/DDBJ databases">
        <title>Whole genome sequence of Haloferax sp. MBLA0078.</title>
        <authorList>
            <person name="Seo M.-J."/>
            <person name="Cho E.-S."/>
        </authorList>
    </citation>
    <scope>NUCLEOTIDE SEQUENCE [LARGE SCALE GENOMIC DNA]</scope>
    <source>
        <strain evidence="5 6">MBLA0078</strain>
    </source>
</reference>
<dbReference type="Proteomes" id="UP000443423">
    <property type="component" value="Unassembled WGS sequence"/>
</dbReference>
<evidence type="ECO:0000256" key="3">
    <source>
        <dbReference type="ARBA" id="ARBA00023172"/>
    </source>
</evidence>
<evidence type="ECO:0000256" key="2">
    <source>
        <dbReference type="ARBA" id="ARBA00023125"/>
    </source>
</evidence>
<dbReference type="OrthoDB" id="142231at2157"/>
<evidence type="ECO:0000259" key="4">
    <source>
        <dbReference type="PROSITE" id="PS51898"/>
    </source>
</evidence>
<dbReference type="GO" id="GO:0003677">
    <property type="term" value="F:DNA binding"/>
    <property type="evidence" value="ECO:0007669"/>
    <property type="project" value="UniProtKB-KW"/>
</dbReference>
<dbReference type="InterPro" id="IPR050090">
    <property type="entry name" value="Tyrosine_recombinase_XerCD"/>
</dbReference>
<sequence length="368" mass="42211">MPRRRYRATKECRPEIRRRARDLRNASSDDDDDVRNVASAEAYIKDLRWFDHYLDEIPVDPDDEIFLDDDDVAVEVGLDKVSDFTSDHAKLLGFALTERFNGTTPQNRWKQIHNMFDSLRRSGKIDKNPMEEWDEVKRTEFGITKSTEQSKHLKDGEDYAPSRDEIEMMLENVGPPRHRNQTLIRFMYQTGLRRGEAADLTLEDIDRENREVVVRAAVAKNNTKRTVAWQKSLTGLMDMWLDVDRDAYTNGDESNRWLWVNRSGGKMTGESINEVVVKAACNAGINRALYADANAPLDQNGEPIPNRWKISAHNLRVALGTYLANETDAGIYEISRALGHKSVKVTEEKYVEDSDRAGLDDLKKYGPD</sequence>
<dbReference type="CDD" id="cd00397">
    <property type="entry name" value="DNA_BRE_C"/>
    <property type="match status" value="1"/>
</dbReference>
<dbReference type="GO" id="GO:0006310">
    <property type="term" value="P:DNA recombination"/>
    <property type="evidence" value="ECO:0007669"/>
    <property type="project" value="UniProtKB-KW"/>
</dbReference>
<proteinExistence type="predicted"/>
<keyword evidence="2" id="KW-0238">DNA-binding</keyword>